<proteinExistence type="predicted"/>
<gene>
    <name evidence="1" type="ORF">HYPDE_41198</name>
</gene>
<dbReference type="STRING" id="670307.HYPDE_41198"/>
<evidence type="ECO:0008006" key="3">
    <source>
        <dbReference type="Google" id="ProtNLM"/>
    </source>
</evidence>
<accession>N0BA68</accession>
<dbReference type="KEGG" id="hdt:HYPDE_41198"/>
<evidence type="ECO:0000313" key="1">
    <source>
        <dbReference type="EMBL" id="AGK59908.1"/>
    </source>
</evidence>
<dbReference type="HOGENOM" id="CLU_136759_0_0_5"/>
<dbReference type="Pfam" id="PF14106">
    <property type="entry name" value="DUF4279"/>
    <property type="match status" value="1"/>
</dbReference>
<dbReference type="OrthoDB" id="6025978at2"/>
<dbReference type="EMBL" id="CP005587">
    <property type="protein sequence ID" value="AGK59908.1"/>
    <property type="molecule type" value="Genomic_DNA"/>
</dbReference>
<dbReference type="Proteomes" id="UP000005952">
    <property type="component" value="Chromosome"/>
</dbReference>
<sequence length="138" mass="15111">MAEVHETAASLRFHGDDLDPEEISRVLGAQPTRCRKKGGIWITPSGKEKIARTGSWNFAAKKEPPCDLDKQINRIFSDLSDDINAWKVIASRYRGNIFVGLFLSSLNEGLTLSPTTLSAIGSRGLVLGFDIYSGDGKE</sequence>
<dbReference type="AlphaFoldDB" id="N0BA68"/>
<dbReference type="RefSeq" id="WP_015599922.1">
    <property type="nucleotide sequence ID" value="NC_021172.1"/>
</dbReference>
<evidence type="ECO:0000313" key="2">
    <source>
        <dbReference type="Proteomes" id="UP000005952"/>
    </source>
</evidence>
<protein>
    <recommendedName>
        <fullName evidence="3">DUF4279 domain-containing protein</fullName>
    </recommendedName>
</protein>
<reference evidence="1 2" key="1">
    <citation type="journal article" date="2013" name="Genome Announc.">
        <title>Genome sequences for three denitrifying bacterial strains isolated from a uranium- and nitrate-contaminated subsurface environment.</title>
        <authorList>
            <person name="Venkatramanan R."/>
            <person name="Prakash O."/>
            <person name="Woyke T."/>
            <person name="Chain P."/>
            <person name="Goodwin L.A."/>
            <person name="Watson D."/>
            <person name="Brooks S."/>
            <person name="Kostka J.E."/>
            <person name="Green S.J."/>
        </authorList>
    </citation>
    <scope>NUCLEOTIDE SEQUENCE [LARGE SCALE GENOMIC DNA]</scope>
    <source>
        <strain evidence="1 2">1NES1</strain>
    </source>
</reference>
<keyword evidence="2" id="KW-1185">Reference proteome</keyword>
<dbReference type="InterPro" id="IPR025459">
    <property type="entry name" value="DUF4279"/>
</dbReference>
<dbReference type="eggNOG" id="ENOG5033179">
    <property type="taxonomic scope" value="Bacteria"/>
</dbReference>
<organism evidence="1 2">
    <name type="scientific">Hyphomicrobium denitrificans 1NES1</name>
    <dbReference type="NCBI Taxonomy" id="670307"/>
    <lineage>
        <taxon>Bacteria</taxon>
        <taxon>Pseudomonadati</taxon>
        <taxon>Pseudomonadota</taxon>
        <taxon>Alphaproteobacteria</taxon>
        <taxon>Hyphomicrobiales</taxon>
        <taxon>Hyphomicrobiaceae</taxon>
        <taxon>Hyphomicrobium</taxon>
    </lineage>
</organism>
<name>N0BA68_9HYPH</name>